<dbReference type="InterPro" id="IPR003018">
    <property type="entry name" value="GAF"/>
</dbReference>
<dbReference type="Proteomes" id="UP001500784">
    <property type="component" value="Unassembled WGS sequence"/>
</dbReference>
<feature type="domain" description="GAF" evidence="2">
    <location>
        <begin position="130"/>
        <end position="214"/>
    </location>
</feature>
<dbReference type="RefSeq" id="WP_246167255.1">
    <property type="nucleotide sequence ID" value="NZ_BAAALV010000002.1"/>
</dbReference>
<protein>
    <submittedName>
        <fullName evidence="3">GAF domain-containing protein</fullName>
    </submittedName>
</protein>
<reference evidence="4" key="1">
    <citation type="journal article" date="2019" name="Int. J. Syst. Evol. Microbiol.">
        <title>The Global Catalogue of Microorganisms (GCM) 10K type strain sequencing project: providing services to taxonomists for standard genome sequencing and annotation.</title>
        <authorList>
            <consortium name="The Broad Institute Genomics Platform"/>
            <consortium name="The Broad Institute Genome Sequencing Center for Infectious Disease"/>
            <person name="Wu L."/>
            <person name="Ma J."/>
        </authorList>
    </citation>
    <scope>NUCLEOTIDE SEQUENCE [LARGE SCALE GENOMIC DNA]</scope>
    <source>
        <strain evidence="4">JCM 13316</strain>
    </source>
</reference>
<dbReference type="Pfam" id="PF01590">
    <property type="entry name" value="GAF"/>
    <property type="match status" value="1"/>
</dbReference>
<dbReference type="InterPro" id="IPR029016">
    <property type="entry name" value="GAF-like_dom_sf"/>
</dbReference>
<name>A0ABP5ADK3_9MICC</name>
<dbReference type="EMBL" id="BAAALV010000002">
    <property type="protein sequence ID" value="GAA1911142.1"/>
    <property type="molecule type" value="Genomic_DNA"/>
</dbReference>
<keyword evidence="4" id="KW-1185">Reference proteome</keyword>
<feature type="region of interest" description="Disordered" evidence="1">
    <location>
        <begin position="1"/>
        <end position="20"/>
    </location>
</feature>
<proteinExistence type="predicted"/>
<comment type="caution">
    <text evidence="3">The sequence shown here is derived from an EMBL/GenBank/DDBJ whole genome shotgun (WGS) entry which is preliminary data.</text>
</comment>
<sequence>MQLSSSALQGRVQRNPETLQRDAWRAHESLRSQGEVLDVLRPGVRESWQRSLRHHPDPDAARSALVLEGAELEAYRQSHPLASIMPVIQRLLVEPGRDTGLLVAVGDQLGRLLWVDGDPELLRRAEDMMFMPGADWSEHAVGTSAPGTALATGRSVQIAGAEHFSPQVHPWSCTAVPVQDPESGSVLGVVDITGKEEAVAVHTLALVQAAVAAATAQLRVERLQTSAARPARRGTEARSARSTLYQDSLQVLGTDTADLCVDGTRVQLSQRHSELMTLLALHPRGLSAEELAVLAYPEEASVGSVRAEMLRLRRFLSRSVSARIVPESRPYRLPAELVLDAGQVRACLSRGAHRLALNIYKGPVLPHSQAPGIAALRRGLSAELREAVLAEAGIETVLQYLKLEEAANDAEAWRLALQLLPPRSPRRAGIVAGLQRIERDLA</sequence>
<accession>A0ABP5ADK3</accession>
<gene>
    <name evidence="3" type="ORF">GCM10009688_15120</name>
</gene>
<evidence type="ECO:0000256" key="1">
    <source>
        <dbReference type="SAM" id="MobiDB-lite"/>
    </source>
</evidence>
<evidence type="ECO:0000313" key="4">
    <source>
        <dbReference type="Proteomes" id="UP001500784"/>
    </source>
</evidence>
<evidence type="ECO:0000259" key="2">
    <source>
        <dbReference type="Pfam" id="PF01590"/>
    </source>
</evidence>
<dbReference type="Gene3D" id="3.30.450.40">
    <property type="match status" value="1"/>
</dbReference>
<organism evidence="3 4">
    <name type="scientific">Arthrobacter gandavensis</name>
    <dbReference type="NCBI Taxonomy" id="169960"/>
    <lineage>
        <taxon>Bacteria</taxon>
        <taxon>Bacillati</taxon>
        <taxon>Actinomycetota</taxon>
        <taxon>Actinomycetes</taxon>
        <taxon>Micrococcales</taxon>
        <taxon>Micrococcaceae</taxon>
        <taxon>Arthrobacter</taxon>
    </lineage>
</organism>
<evidence type="ECO:0000313" key="3">
    <source>
        <dbReference type="EMBL" id="GAA1911142.1"/>
    </source>
</evidence>